<dbReference type="GO" id="GO:0003735">
    <property type="term" value="F:structural constituent of ribosome"/>
    <property type="evidence" value="ECO:0007669"/>
    <property type="project" value="InterPro"/>
</dbReference>
<dbReference type="InterPro" id="IPR036899">
    <property type="entry name" value="Ribosomal_uL13_sf"/>
</dbReference>
<dbReference type="GO" id="GO:0005840">
    <property type="term" value="C:ribosome"/>
    <property type="evidence" value="ECO:0007669"/>
    <property type="project" value="InterPro"/>
</dbReference>
<name>A0A0C2W3R3_AMAMK</name>
<dbReference type="Proteomes" id="UP000054549">
    <property type="component" value="Unassembled WGS sequence"/>
</dbReference>
<reference evidence="1 2" key="1">
    <citation type="submission" date="2014-04" db="EMBL/GenBank/DDBJ databases">
        <title>Evolutionary Origins and Diversification of the Mycorrhizal Mutualists.</title>
        <authorList>
            <consortium name="DOE Joint Genome Institute"/>
            <consortium name="Mycorrhizal Genomics Consortium"/>
            <person name="Kohler A."/>
            <person name="Kuo A."/>
            <person name="Nagy L.G."/>
            <person name="Floudas D."/>
            <person name="Copeland A."/>
            <person name="Barry K.W."/>
            <person name="Cichocki N."/>
            <person name="Veneault-Fourrey C."/>
            <person name="LaButti K."/>
            <person name="Lindquist E.A."/>
            <person name="Lipzen A."/>
            <person name="Lundell T."/>
            <person name="Morin E."/>
            <person name="Murat C."/>
            <person name="Riley R."/>
            <person name="Ohm R."/>
            <person name="Sun H."/>
            <person name="Tunlid A."/>
            <person name="Henrissat B."/>
            <person name="Grigoriev I.V."/>
            <person name="Hibbett D.S."/>
            <person name="Martin F."/>
        </authorList>
    </citation>
    <scope>NUCLEOTIDE SEQUENCE [LARGE SCALE GENOMIC DNA]</scope>
    <source>
        <strain evidence="1 2">Koide BX008</strain>
    </source>
</reference>
<evidence type="ECO:0000313" key="2">
    <source>
        <dbReference type="Proteomes" id="UP000054549"/>
    </source>
</evidence>
<keyword evidence="2" id="KW-1185">Reference proteome</keyword>
<protein>
    <submittedName>
        <fullName evidence="1">Uncharacterized protein</fullName>
    </submittedName>
</protein>
<dbReference type="HOGENOM" id="CLU_2072541_0_0_1"/>
<proteinExistence type="predicted"/>
<dbReference type="STRING" id="946122.A0A0C2W3R3"/>
<dbReference type="EMBL" id="KN818476">
    <property type="protein sequence ID" value="KIL55757.1"/>
    <property type="molecule type" value="Genomic_DNA"/>
</dbReference>
<sequence length="118" mass="13638">MIGYADQNHEKYPCNGLKSEQLVYRKHSMYPSGLKETPYKDMMNKKKADKVRRFLSVSHLMLTSYITSCDRPYGMQYCEYIFPSFHVGKLGGNVLRSWDNGSLPPDYDPSKPTTLRTS</sequence>
<gene>
    <name evidence="1" type="ORF">M378DRAFT_1040872</name>
</gene>
<evidence type="ECO:0000313" key="1">
    <source>
        <dbReference type="EMBL" id="KIL55757.1"/>
    </source>
</evidence>
<dbReference type="Gene3D" id="3.90.1180.10">
    <property type="entry name" value="Ribosomal protein L13"/>
    <property type="match status" value="1"/>
</dbReference>
<dbReference type="OrthoDB" id="274622at2759"/>
<dbReference type="InParanoid" id="A0A0C2W3R3"/>
<accession>A0A0C2W3R3</accession>
<dbReference type="AlphaFoldDB" id="A0A0C2W3R3"/>
<dbReference type="GO" id="GO:0006412">
    <property type="term" value="P:translation"/>
    <property type="evidence" value="ECO:0007669"/>
    <property type="project" value="InterPro"/>
</dbReference>
<organism evidence="1 2">
    <name type="scientific">Amanita muscaria (strain Koide BX008)</name>
    <dbReference type="NCBI Taxonomy" id="946122"/>
    <lineage>
        <taxon>Eukaryota</taxon>
        <taxon>Fungi</taxon>
        <taxon>Dikarya</taxon>
        <taxon>Basidiomycota</taxon>
        <taxon>Agaricomycotina</taxon>
        <taxon>Agaricomycetes</taxon>
        <taxon>Agaricomycetidae</taxon>
        <taxon>Agaricales</taxon>
        <taxon>Pluteineae</taxon>
        <taxon>Amanitaceae</taxon>
        <taxon>Amanita</taxon>
    </lineage>
</organism>